<dbReference type="PANTHER" id="PTHR23324:SF83">
    <property type="entry name" value="SEC14-LIKE PROTEIN 2"/>
    <property type="match status" value="1"/>
</dbReference>
<dbReference type="CDD" id="cd00170">
    <property type="entry name" value="SEC14"/>
    <property type="match status" value="1"/>
</dbReference>
<feature type="chain" id="PRO_5035302995" description="CRAL-TRIO domain-containing protein" evidence="1">
    <location>
        <begin position="20"/>
        <end position="201"/>
    </location>
</feature>
<keyword evidence="1" id="KW-0732">Signal</keyword>
<keyword evidence="4" id="KW-1185">Reference proteome</keyword>
<proteinExistence type="predicted"/>
<protein>
    <recommendedName>
        <fullName evidence="2">CRAL-TRIO domain-containing protein</fullName>
    </recommendedName>
</protein>
<dbReference type="EMBL" id="CAJVCH010377728">
    <property type="protein sequence ID" value="CAG7816760.1"/>
    <property type="molecule type" value="Genomic_DNA"/>
</dbReference>
<dbReference type="PROSITE" id="PS50191">
    <property type="entry name" value="CRAL_TRIO"/>
    <property type="match status" value="1"/>
</dbReference>
<sequence length="201" mass="23503">MHWHTLFLVLLWAFSGVESHDLTETEVLEYKFPKSMQDALPYSLSGYDGEGAPIWVMKFGSWDMKTYVSGGEESYEKMDIYFDQMLSRFRKSAQDSEAKKFTIIVDLEDFGFWQSSHVPTIRFILSKLSRVEDTVGKCTKKAWLLYSNFFFRSALAIWKPFLPNLSKFIEVYGSYKETWEPQIRQSLPADQFPKRYGGSKD</sequence>
<feature type="domain" description="CRAL-TRIO" evidence="2">
    <location>
        <begin position="32"/>
        <end position="201"/>
    </location>
</feature>
<dbReference type="OrthoDB" id="1434354at2759"/>
<feature type="signal peptide" evidence="1">
    <location>
        <begin position="1"/>
        <end position="19"/>
    </location>
</feature>
<accession>A0A8J2PII5</accession>
<evidence type="ECO:0000259" key="2">
    <source>
        <dbReference type="PROSITE" id="PS50191"/>
    </source>
</evidence>
<name>A0A8J2PII5_9HEXA</name>
<dbReference type="PANTHER" id="PTHR23324">
    <property type="entry name" value="SEC14 RELATED PROTEIN"/>
    <property type="match status" value="1"/>
</dbReference>
<reference evidence="3" key="1">
    <citation type="submission" date="2021-06" db="EMBL/GenBank/DDBJ databases">
        <authorList>
            <person name="Hodson N. C."/>
            <person name="Mongue J. A."/>
            <person name="Jaron S. K."/>
        </authorList>
    </citation>
    <scope>NUCLEOTIDE SEQUENCE</scope>
</reference>
<evidence type="ECO:0000313" key="3">
    <source>
        <dbReference type="EMBL" id="CAG7816760.1"/>
    </source>
</evidence>
<dbReference type="InterPro" id="IPR001251">
    <property type="entry name" value="CRAL-TRIO_dom"/>
</dbReference>
<evidence type="ECO:0000256" key="1">
    <source>
        <dbReference type="SAM" id="SignalP"/>
    </source>
</evidence>
<dbReference type="Proteomes" id="UP000708208">
    <property type="component" value="Unassembled WGS sequence"/>
</dbReference>
<dbReference type="Pfam" id="PF00650">
    <property type="entry name" value="CRAL_TRIO"/>
    <property type="match status" value="1"/>
</dbReference>
<dbReference type="AlphaFoldDB" id="A0A8J2PII5"/>
<gene>
    <name evidence="3" type="ORF">AFUS01_LOCUS27362</name>
</gene>
<dbReference type="GO" id="GO:0005737">
    <property type="term" value="C:cytoplasm"/>
    <property type="evidence" value="ECO:0007669"/>
    <property type="project" value="TreeGrafter"/>
</dbReference>
<dbReference type="InterPro" id="IPR051064">
    <property type="entry name" value="SEC14/CRAL-TRIO_domain"/>
</dbReference>
<organism evidence="3 4">
    <name type="scientific">Allacma fusca</name>
    <dbReference type="NCBI Taxonomy" id="39272"/>
    <lineage>
        <taxon>Eukaryota</taxon>
        <taxon>Metazoa</taxon>
        <taxon>Ecdysozoa</taxon>
        <taxon>Arthropoda</taxon>
        <taxon>Hexapoda</taxon>
        <taxon>Collembola</taxon>
        <taxon>Symphypleona</taxon>
        <taxon>Sminthuridae</taxon>
        <taxon>Allacma</taxon>
    </lineage>
</organism>
<comment type="caution">
    <text evidence="3">The sequence shown here is derived from an EMBL/GenBank/DDBJ whole genome shotgun (WGS) entry which is preliminary data.</text>
</comment>
<evidence type="ECO:0000313" key="4">
    <source>
        <dbReference type="Proteomes" id="UP000708208"/>
    </source>
</evidence>